<sequence length="116" mass="12733">MSATPVIFHVTAPETWERAVAEGTFTESTLGRSLEEEGFIHCCDEEQLDFVLANFYAAVPHDLVRLTIDPTLLESPLVREVGNPETGEEFPHVYGPLNPSAVIATKLLHPPHGQPS</sequence>
<dbReference type="OrthoDB" id="5638018at2"/>
<dbReference type="RefSeq" id="WP_035904245.1">
    <property type="nucleotide sequence ID" value="NZ_AVPK01000004.1"/>
</dbReference>
<dbReference type="PANTHER" id="PTHR34129">
    <property type="entry name" value="BLR1139 PROTEIN"/>
    <property type="match status" value="1"/>
</dbReference>
<dbReference type="AlphaFoldDB" id="A0A0A0JQG1"/>
<keyword evidence="2" id="KW-1185">Reference proteome</keyword>
<dbReference type="Gene3D" id="3.20.170.20">
    <property type="entry name" value="Protein of unknown function DUF952"/>
    <property type="match status" value="1"/>
</dbReference>
<comment type="caution">
    <text evidence="1">The sequence shown here is derived from an EMBL/GenBank/DDBJ whole genome shotgun (WGS) entry which is preliminary data.</text>
</comment>
<protein>
    <recommendedName>
        <fullName evidence="3">Glutathione S-transferase</fullName>
    </recommendedName>
</protein>
<dbReference type="PANTHER" id="PTHR34129:SF1">
    <property type="entry name" value="DUF952 DOMAIN-CONTAINING PROTEIN"/>
    <property type="match status" value="1"/>
</dbReference>
<reference evidence="1 2" key="1">
    <citation type="submission" date="2013-08" db="EMBL/GenBank/DDBJ databases">
        <title>The genome sequence of Knoellia subterranea.</title>
        <authorList>
            <person name="Zhu W."/>
            <person name="Wang G."/>
        </authorList>
    </citation>
    <scope>NUCLEOTIDE SEQUENCE [LARGE SCALE GENOMIC DNA]</scope>
    <source>
        <strain evidence="1 2">KCTC 19937</strain>
    </source>
</reference>
<evidence type="ECO:0008006" key="3">
    <source>
        <dbReference type="Google" id="ProtNLM"/>
    </source>
</evidence>
<name>A0A0A0JQG1_9MICO</name>
<dbReference type="Pfam" id="PF06108">
    <property type="entry name" value="DUF952"/>
    <property type="match status" value="1"/>
</dbReference>
<evidence type="ECO:0000313" key="2">
    <source>
        <dbReference type="Proteomes" id="UP000030011"/>
    </source>
</evidence>
<dbReference type="EMBL" id="AVPK01000004">
    <property type="protein sequence ID" value="KGN37831.1"/>
    <property type="molecule type" value="Genomic_DNA"/>
</dbReference>
<accession>A0A0A0JQG1</accession>
<organism evidence="1 2">
    <name type="scientific">Knoellia subterranea KCTC 19937</name>
    <dbReference type="NCBI Taxonomy" id="1385521"/>
    <lineage>
        <taxon>Bacteria</taxon>
        <taxon>Bacillati</taxon>
        <taxon>Actinomycetota</taxon>
        <taxon>Actinomycetes</taxon>
        <taxon>Micrococcales</taxon>
        <taxon>Intrasporangiaceae</taxon>
        <taxon>Knoellia</taxon>
    </lineage>
</organism>
<proteinExistence type="predicted"/>
<dbReference type="SUPFAM" id="SSF56399">
    <property type="entry name" value="ADP-ribosylation"/>
    <property type="match status" value="1"/>
</dbReference>
<gene>
    <name evidence="1" type="ORF">N803_12285</name>
</gene>
<dbReference type="eggNOG" id="COG3502">
    <property type="taxonomic scope" value="Bacteria"/>
</dbReference>
<dbReference type="InterPro" id="IPR009297">
    <property type="entry name" value="DUF952"/>
</dbReference>
<dbReference type="Proteomes" id="UP000030011">
    <property type="component" value="Unassembled WGS sequence"/>
</dbReference>
<dbReference type="STRING" id="1385521.N803_12285"/>
<evidence type="ECO:0000313" key="1">
    <source>
        <dbReference type="EMBL" id="KGN37831.1"/>
    </source>
</evidence>